<gene>
    <name evidence="3" type="ORF">BA724_15415</name>
</gene>
<keyword evidence="4" id="KW-1185">Reference proteome</keyword>
<dbReference type="OrthoDB" id="9811006at2"/>
<protein>
    <recommendedName>
        <fullName evidence="2">Lipid/polyisoprenoid-binding YceI-like domain-containing protein</fullName>
    </recommendedName>
</protein>
<dbReference type="SUPFAM" id="SSF101874">
    <property type="entry name" value="YceI-like"/>
    <property type="match status" value="1"/>
</dbReference>
<proteinExistence type="inferred from homology"/>
<feature type="domain" description="Lipid/polyisoprenoid-binding YceI-like" evidence="2">
    <location>
        <begin position="3"/>
        <end position="173"/>
    </location>
</feature>
<dbReference type="SMART" id="SM00867">
    <property type="entry name" value="YceI"/>
    <property type="match status" value="1"/>
</dbReference>
<evidence type="ECO:0000313" key="4">
    <source>
        <dbReference type="Proteomes" id="UP000095658"/>
    </source>
</evidence>
<comment type="caution">
    <text evidence="3">The sequence shown here is derived from an EMBL/GenBank/DDBJ whole genome shotgun (WGS) entry which is preliminary data.</text>
</comment>
<reference evidence="3 4" key="1">
    <citation type="submission" date="2016-06" db="EMBL/GenBank/DDBJ databases">
        <title>Domibacillus iocasae genome sequencing.</title>
        <authorList>
            <person name="Verma A."/>
            <person name="Pal Y."/>
            <person name="Ojha A.K."/>
            <person name="Krishnamurthi S."/>
        </authorList>
    </citation>
    <scope>NUCLEOTIDE SEQUENCE [LARGE SCALE GENOMIC DNA]</scope>
    <source>
        <strain evidence="3 4">DSM 29979</strain>
    </source>
</reference>
<dbReference type="Pfam" id="PF04264">
    <property type="entry name" value="YceI"/>
    <property type="match status" value="1"/>
</dbReference>
<name>A0A1E7DT29_9BACI</name>
<dbReference type="PANTHER" id="PTHR34406">
    <property type="entry name" value="PROTEIN YCEI"/>
    <property type="match status" value="1"/>
</dbReference>
<organism evidence="3 4">
    <name type="scientific">Domibacillus iocasae</name>
    <dbReference type="NCBI Taxonomy" id="1714016"/>
    <lineage>
        <taxon>Bacteria</taxon>
        <taxon>Bacillati</taxon>
        <taxon>Bacillota</taxon>
        <taxon>Bacilli</taxon>
        <taxon>Bacillales</taxon>
        <taxon>Bacillaceae</taxon>
        <taxon>Domibacillus</taxon>
    </lineage>
</organism>
<dbReference type="AlphaFoldDB" id="A0A1E7DT29"/>
<dbReference type="InterPro" id="IPR007372">
    <property type="entry name" value="Lipid/polyisoprenoid-bd_YceI"/>
</dbReference>
<dbReference type="RefSeq" id="WP_069937135.1">
    <property type="nucleotide sequence ID" value="NZ_MAMP01000004.1"/>
</dbReference>
<evidence type="ECO:0000259" key="2">
    <source>
        <dbReference type="SMART" id="SM00867"/>
    </source>
</evidence>
<sequence>MATFTLDKVHSGIAFQVKHMMVSKTKGEFTNFDVQIDGDVNNLEAAKWTVTIDTASIDTNNEDRDNHLRSGDFFNVENHPQITFVSDSIKKVSDGEYEVTGQLTIKDVTNTETFNVEYNGTSKSPMDGSTIAGFDAEGKVNREAYGLTWNAPLETGGVLVGKDVKFSANFEFVVGE</sequence>
<evidence type="ECO:0000256" key="1">
    <source>
        <dbReference type="ARBA" id="ARBA00008812"/>
    </source>
</evidence>
<comment type="similarity">
    <text evidence="1">Belongs to the UPF0312 family.</text>
</comment>
<dbReference type="InterPro" id="IPR036761">
    <property type="entry name" value="TTHA0802/YceI-like_sf"/>
</dbReference>
<dbReference type="EMBL" id="MAMP01000004">
    <property type="protein sequence ID" value="OES46234.1"/>
    <property type="molecule type" value="Genomic_DNA"/>
</dbReference>
<accession>A0A1E7DT29</accession>
<dbReference type="PANTHER" id="PTHR34406:SF1">
    <property type="entry name" value="PROTEIN YCEI"/>
    <property type="match status" value="1"/>
</dbReference>
<dbReference type="Gene3D" id="2.40.128.110">
    <property type="entry name" value="Lipid/polyisoprenoid-binding, YceI-like"/>
    <property type="match status" value="1"/>
</dbReference>
<evidence type="ECO:0000313" key="3">
    <source>
        <dbReference type="EMBL" id="OES46234.1"/>
    </source>
</evidence>
<dbReference type="Proteomes" id="UP000095658">
    <property type="component" value="Unassembled WGS sequence"/>
</dbReference>